<dbReference type="InterPro" id="IPR013786">
    <property type="entry name" value="AcylCoA_DH/ox_N"/>
</dbReference>
<dbReference type="SUPFAM" id="SSF56645">
    <property type="entry name" value="Acyl-CoA dehydrogenase NM domain-like"/>
    <property type="match status" value="1"/>
</dbReference>
<proteinExistence type="inferred from homology"/>
<dbReference type="InterPro" id="IPR036250">
    <property type="entry name" value="AcylCo_DH-like_C"/>
</dbReference>
<evidence type="ECO:0000256" key="6">
    <source>
        <dbReference type="ARBA" id="ARBA00023002"/>
    </source>
</evidence>
<evidence type="ECO:0000259" key="9">
    <source>
        <dbReference type="Pfam" id="PF02770"/>
    </source>
</evidence>
<dbReference type="PROSITE" id="PS00072">
    <property type="entry name" value="ACYL_COA_DH_1"/>
    <property type="match status" value="1"/>
</dbReference>
<evidence type="ECO:0000256" key="2">
    <source>
        <dbReference type="ARBA" id="ARBA00009347"/>
    </source>
</evidence>
<dbReference type="InterPro" id="IPR037069">
    <property type="entry name" value="AcylCoA_DH/ox_N_sf"/>
</dbReference>
<evidence type="ECO:0000256" key="7">
    <source>
        <dbReference type="RuleBase" id="RU362125"/>
    </source>
</evidence>
<dbReference type="FunFam" id="2.40.110.10:FF:000001">
    <property type="entry name" value="Acyl-CoA dehydrogenase, mitochondrial"/>
    <property type="match status" value="1"/>
</dbReference>
<dbReference type="InParanoid" id="A0A1Y2F8P1"/>
<gene>
    <name evidence="11" type="ORF">BCR35DRAFT_304454</name>
</gene>
<name>A0A1Y2F8P1_9BASI</name>
<evidence type="ECO:0000313" key="11">
    <source>
        <dbReference type="EMBL" id="ORY80261.1"/>
    </source>
</evidence>
<evidence type="ECO:0000256" key="1">
    <source>
        <dbReference type="ARBA" id="ARBA00001974"/>
    </source>
</evidence>
<dbReference type="GO" id="GO:0070991">
    <property type="term" value="F:medium-chain fatty acyl-CoA dehydrogenase activity"/>
    <property type="evidence" value="ECO:0007669"/>
    <property type="project" value="TreeGrafter"/>
</dbReference>
<evidence type="ECO:0000259" key="10">
    <source>
        <dbReference type="Pfam" id="PF02771"/>
    </source>
</evidence>
<dbReference type="Pfam" id="PF02770">
    <property type="entry name" value="Acyl-CoA_dh_M"/>
    <property type="match status" value="1"/>
</dbReference>
<dbReference type="Proteomes" id="UP000193467">
    <property type="component" value="Unassembled WGS sequence"/>
</dbReference>
<dbReference type="PANTHER" id="PTHR48083">
    <property type="entry name" value="MEDIUM-CHAIN SPECIFIC ACYL-COA DEHYDROGENASE, MITOCHONDRIAL-RELATED"/>
    <property type="match status" value="1"/>
</dbReference>
<evidence type="ECO:0000256" key="4">
    <source>
        <dbReference type="ARBA" id="ARBA00022630"/>
    </source>
</evidence>
<dbReference type="AlphaFoldDB" id="A0A1Y2F8P1"/>
<keyword evidence="5 7" id="KW-0274">FAD</keyword>
<dbReference type="OrthoDB" id="9988775at2759"/>
<dbReference type="GO" id="GO:0051793">
    <property type="term" value="P:medium-chain fatty acid catabolic process"/>
    <property type="evidence" value="ECO:0007669"/>
    <property type="project" value="TreeGrafter"/>
</dbReference>
<dbReference type="STRING" id="106004.A0A1Y2F8P1"/>
<dbReference type="PIRSF" id="PIRSF016578">
    <property type="entry name" value="HsaA"/>
    <property type="match status" value="1"/>
</dbReference>
<dbReference type="Gene3D" id="2.40.110.10">
    <property type="entry name" value="Butyryl-CoA Dehydrogenase, subunit A, domain 2"/>
    <property type="match status" value="1"/>
</dbReference>
<dbReference type="PROSITE" id="PS00073">
    <property type="entry name" value="ACYL_COA_DH_2"/>
    <property type="match status" value="1"/>
</dbReference>
<feature type="domain" description="Acyl-CoA oxidase/dehydrogenase middle" evidence="9">
    <location>
        <begin position="153"/>
        <end position="249"/>
    </location>
</feature>
<keyword evidence="12" id="KW-1185">Reference proteome</keyword>
<dbReference type="Pfam" id="PF02771">
    <property type="entry name" value="Acyl-CoA_dh_N"/>
    <property type="match status" value="1"/>
</dbReference>
<feature type="domain" description="Acyl-CoA dehydrogenase/oxidase N-terminal" evidence="10">
    <location>
        <begin position="38"/>
        <end position="147"/>
    </location>
</feature>
<dbReference type="InterPro" id="IPR006089">
    <property type="entry name" value="Acyl-CoA_DH_CS"/>
</dbReference>
<keyword evidence="6 7" id="KW-0560">Oxidoreductase</keyword>
<dbReference type="GO" id="GO:0005739">
    <property type="term" value="C:mitochondrion"/>
    <property type="evidence" value="ECO:0007669"/>
    <property type="project" value="TreeGrafter"/>
</dbReference>
<dbReference type="Gene3D" id="1.10.540.10">
    <property type="entry name" value="Acyl-CoA dehydrogenase/oxidase, N-terminal domain"/>
    <property type="match status" value="1"/>
</dbReference>
<dbReference type="GO" id="GO:0050660">
    <property type="term" value="F:flavin adenine dinucleotide binding"/>
    <property type="evidence" value="ECO:0007669"/>
    <property type="project" value="InterPro"/>
</dbReference>
<dbReference type="EMBL" id="MCGR01000025">
    <property type="protein sequence ID" value="ORY80261.1"/>
    <property type="molecule type" value="Genomic_DNA"/>
</dbReference>
<dbReference type="InterPro" id="IPR050741">
    <property type="entry name" value="Acyl-CoA_dehydrogenase"/>
</dbReference>
<dbReference type="PANTHER" id="PTHR48083:SF2">
    <property type="entry name" value="MEDIUM-CHAIN SPECIFIC ACYL-COA DEHYDROGENASE, MITOCHONDRIAL"/>
    <property type="match status" value="1"/>
</dbReference>
<dbReference type="SUPFAM" id="SSF47203">
    <property type="entry name" value="Acyl-CoA dehydrogenase C-terminal domain-like"/>
    <property type="match status" value="1"/>
</dbReference>
<comment type="caution">
    <text evidence="11">The sequence shown here is derived from an EMBL/GenBank/DDBJ whole genome shotgun (WGS) entry which is preliminary data.</text>
</comment>
<organism evidence="11 12">
    <name type="scientific">Leucosporidium creatinivorum</name>
    <dbReference type="NCBI Taxonomy" id="106004"/>
    <lineage>
        <taxon>Eukaryota</taxon>
        <taxon>Fungi</taxon>
        <taxon>Dikarya</taxon>
        <taxon>Basidiomycota</taxon>
        <taxon>Pucciniomycotina</taxon>
        <taxon>Microbotryomycetes</taxon>
        <taxon>Leucosporidiales</taxon>
        <taxon>Leucosporidium</taxon>
    </lineage>
</organism>
<evidence type="ECO:0000256" key="5">
    <source>
        <dbReference type="ARBA" id="ARBA00022827"/>
    </source>
</evidence>
<dbReference type="InterPro" id="IPR009075">
    <property type="entry name" value="AcylCo_DH/oxidase_C"/>
</dbReference>
<evidence type="ECO:0000313" key="12">
    <source>
        <dbReference type="Proteomes" id="UP000193467"/>
    </source>
</evidence>
<comment type="cofactor">
    <cofactor evidence="1 7">
        <name>FAD</name>
        <dbReference type="ChEBI" id="CHEBI:57692"/>
    </cofactor>
</comment>
<dbReference type="InterPro" id="IPR009100">
    <property type="entry name" value="AcylCoA_DH/oxidase_NM_dom_sf"/>
</dbReference>
<dbReference type="FunFam" id="1.10.540.10:FF:000010">
    <property type="entry name" value="Medium-chain specific acyl-CoA dehydrogenase, mitochondrial"/>
    <property type="match status" value="1"/>
</dbReference>
<dbReference type="InterPro" id="IPR006091">
    <property type="entry name" value="Acyl-CoA_Oxase/DH_mid-dom"/>
</dbReference>
<protein>
    <recommendedName>
        <fullName evidence="3">Medium-chain specific acyl-CoA dehydrogenase, mitochondrial</fullName>
    </recommendedName>
</protein>
<evidence type="ECO:0000256" key="3">
    <source>
        <dbReference type="ARBA" id="ARBA00019125"/>
    </source>
</evidence>
<reference evidence="11 12" key="1">
    <citation type="submission" date="2016-07" db="EMBL/GenBank/DDBJ databases">
        <title>Pervasive Adenine N6-methylation of Active Genes in Fungi.</title>
        <authorList>
            <consortium name="DOE Joint Genome Institute"/>
            <person name="Mondo S.J."/>
            <person name="Dannebaum R.O."/>
            <person name="Kuo R.C."/>
            <person name="Labutti K."/>
            <person name="Haridas S."/>
            <person name="Kuo A."/>
            <person name="Salamov A."/>
            <person name="Ahrendt S.R."/>
            <person name="Lipzen A."/>
            <person name="Sullivan W."/>
            <person name="Andreopoulos W.B."/>
            <person name="Clum A."/>
            <person name="Lindquist E."/>
            <person name="Daum C."/>
            <person name="Ramamoorthy G.K."/>
            <person name="Gryganskyi A."/>
            <person name="Culley D."/>
            <person name="Magnuson J.K."/>
            <person name="James T.Y."/>
            <person name="O'Malley M.A."/>
            <person name="Stajich J.E."/>
            <person name="Spatafora J.W."/>
            <person name="Visel A."/>
            <person name="Grigoriev I.V."/>
        </authorList>
    </citation>
    <scope>NUCLEOTIDE SEQUENCE [LARGE SCALE GENOMIC DNA]</scope>
    <source>
        <strain evidence="11 12">62-1032</strain>
    </source>
</reference>
<comment type="similarity">
    <text evidence="2 7">Belongs to the acyl-CoA dehydrogenase family.</text>
</comment>
<evidence type="ECO:0000259" key="8">
    <source>
        <dbReference type="Pfam" id="PF00441"/>
    </source>
</evidence>
<keyword evidence="4 7" id="KW-0285">Flavoprotein</keyword>
<feature type="domain" description="Acyl-CoA dehydrogenase/oxidase C-terminal" evidence="8">
    <location>
        <begin position="261"/>
        <end position="410"/>
    </location>
</feature>
<dbReference type="FunFam" id="1.20.140.10:FF:000011">
    <property type="entry name" value="Medium-chain specific acyl-CoA dehydrogenase, mitochondrial"/>
    <property type="match status" value="1"/>
</dbReference>
<sequence length="416" mass="44598">MLRSISRTSQRSLARSTIPLRSFATEAIDPQGPSFGLSEDQQAFQQLARDFTAKEITPVAAEYDRSMKFPWPIVKSAHATGLMNLHIPEEYGGAGLSVFSSALISEEIGYGCTGVSTVLEANGLASAPVIVAGNEQQKKKYLGRLTEEPLIAAYCVTEPSAGSDVAAIATKAVKEGDEYVLNGSKLWITGGGVADWFFVLAVTDASAKPNKRLTGFIVDAKSSGITVDSKLLNMGQRCSDTRPITFENVRVPAENRLGGEGDGFKIAMQAFDITRPLVGAGAVGLAQRALAEAARYAQERKTFGVPIIQHQAVSTMLAEMAIGAESARAMVWRAACAKDANDPRRTYYASISKNLAGQTAVKNSSMAVQVYGGAGFNEEFPVAKLYRDAHIFTLYEGTHQIQNIVIGRQVAKDFAV</sequence>
<dbReference type="Gene3D" id="1.20.140.10">
    <property type="entry name" value="Butyryl-CoA Dehydrogenase, subunit A, domain 3"/>
    <property type="match status" value="1"/>
</dbReference>
<dbReference type="InterPro" id="IPR046373">
    <property type="entry name" value="Acyl-CoA_Oxase/DH_mid-dom_sf"/>
</dbReference>
<accession>A0A1Y2F8P1</accession>
<dbReference type="Pfam" id="PF00441">
    <property type="entry name" value="Acyl-CoA_dh_1"/>
    <property type="match status" value="1"/>
</dbReference>